<evidence type="ECO:0000256" key="2">
    <source>
        <dbReference type="ARBA" id="ARBA00022679"/>
    </source>
</evidence>
<dbReference type="STRING" id="698757.Pogu_2674"/>
<dbReference type="EC" id="2.3.1.9" evidence="7"/>
<dbReference type="InterPro" id="IPR016039">
    <property type="entry name" value="Thiolase-like"/>
</dbReference>
<dbReference type="EMBL" id="CP003316">
    <property type="protein sequence ID" value="AFA40701.1"/>
    <property type="molecule type" value="Genomic_DNA"/>
</dbReference>
<evidence type="ECO:0000256" key="1">
    <source>
        <dbReference type="ARBA" id="ARBA00010982"/>
    </source>
</evidence>
<dbReference type="Pfam" id="PF00108">
    <property type="entry name" value="Thiolase_N"/>
    <property type="match status" value="1"/>
</dbReference>
<keyword evidence="4 7" id="KW-0012">Acyltransferase</keyword>
<dbReference type="KEGG" id="pog:Pogu_2674"/>
<dbReference type="InterPro" id="IPR020613">
    <property type="entry name" value="Thiolase_CS"/>
</dbReference>
<dbReference type="HOGENOM" id="CLU_031026_0_0_2"/>
<dbReference type="InterPro" id="IPR020616">
    <property type="entry name" value="Thiolase_N"/>
</dbReference>
<keyword evidence="3" id="KW-0414">Isoprene biosynthesis</keyword>
<dbReference type="NCBIfam" id="TIGR01930">
    <property type="entry name" value="AcCoA-C-Actrans"/>
    <property type="match status" value="1"/>
</dbReference>
<dbReference type="InterPro" id="IPR020617">
    <property type="entry name" value="Thiolase_C"/>
</dbReference>
<evidence type="ECO:0000259" key="6">
    <source>
        <dbReference type="Pfam" id="PF02803"/>
    </source>
</evidence>
<name>H6QDT1_PYROT</name>
<accession>H6QDT1</accession>
<dbReference type="InterPro" id="IPR002155">
    <property type="entry name" value="Thiolase"/>
</dbReference>
<comment type="similarity">
    <text evidence="1">Belongs to the thiolase-like superfamily. Thiolase family.</text>
</comment>
<evidence type="ECO:0000256" key="4">
    <source>
        <dbReference type="ARBA" id="ARBA00023315"/>
    </source>
</evidence>
<feature type="domain" description="Thiolase N-terminal" evidence="5">
    <location>
        <begin position="42"/>
        <end position="270"/>
    </location>
</feature>
<reference evidence="7 8" key="1">
    <citation type="journal article" date="2012" name="Stand. Genomic Sci.">
        <title>Complete genome sequence of Pyrobaculum oguniense.</title>
        <authorList>
            <person name="Bernick D.L."/>
            <person name="Karplus K."/>
            <person name="Lui L.M."/>
            <person name="Coker J.K."/>
            <person name="Murphy J.N."/>
            <person name="Chan P.P."/>
            <person name="Cozen A.E."/>
            <person name="Lowe T.M."/>
        </authorList>
    </citation>
    <scope>NUCLEOTIDE SEQUENCE [LARGE SCALE GENOMIC DNA]</scope>
    <source>
        <strain evidence="7 8">TE7</strain>
    </source>
</reference>
<evidence type="ECO:0000313" key="7">
    <source>
        <dbReference type="EMBL" id="AFA40701.1"/>
    </source>
</evidence>
<dbReference type="PIRSF" id="PIRSF000429">
    <property type="entry name" value="Ac-CoA_Ac_transf"/>
    <property type="match status" value="1"/>
</dbReference>
<dbReference type="Gene3D" id="3.40.47.10">
    <property type="match status" value="1"/>
</dbReference>
<sequence length="401" mass="44427">MTLQRVYLVYYKRVPFSRVKRDDPKFDVYYDIKGPVLYSMLLRKAVEDLREYNIKPEDIDRVITGCALQAGDNWNMGGRIPIFFAKLPVTIPTLSVDMQCASSLEAIKIGFMEIAMGYSDIVIAGGYEHMSRVPMGPQNPYIIRHRELVEDEEYLRIYDMKTGYVMGLTAEKLAEVKKISREDMDRWAYRSHKLAAKAYEEGYFKDELLPVEVVKEGQKIVVDRDLSVRPDTSLEILAKLPPAFKENGVITAGNSSPMNTGATLVVLMSERKVHELGIKPLAEIVSVGWAAVHPAVMGEGPVPAVRKALKQKGLRVDDVDLWEINEAFAVVVINAIRELNLDENKVNIHGGAIAIGHPLGATGARLVGTLARLLNYKGKNIGVATACVGGGQGHAIVLHRA</sequence>
<dbReference type="CDD" id="cd00751">
    <property type="entry name" value="thiolase"/>
    <property type="match status" value="1"/>
</dbReference>
<protein>
    <submittedName>
        <fullName evidence="7">Acetyl-CoA acetyltransferase</fullName>
        <ecNumber evidence="7">2.3.1.9</ecNumber>
    </submittedName>
</protein>
<dbReference type="PROSITE" id="PS00737">
    <property type="entry name" value="THIOLASE_2"/>
    <property type="match status" value="1"/>
</dbReference>
<dbReference type="SUPFAM" id="SSF53901">
    <property type="entry name" value="Thiolase-like"/>
    <property type="match status" value="2"/>
</dbReference>
<dbReference type="AlphaFoldDB" id="H6QDT1"/>
<dbReference type="Proteomes" id="UP000009062">
    <property type="component" value="Chromosome"/>
</dbReference>
<organism evidence="7 8">
    <name type="scientific">Pyrobaculum oguniense (strain DSM 13380 / JCM 10595 / TE7)</name>
    <dbReference type="NCBI Taxonomy" id="698757"/>
    <lineage>
        <taxon>Archaea</taxon>
        <taxon>Thermoproteota</taxon>
        <taxon>Thermoprotei</taxon>
        <taxon>Thermoproteales</taxon>
        <taxon>Thermoproteaceae</taxon>
        <taxon>Pyrobaculum</taxon>
    </lineage>
</organism>
<dbReference type="Pfam" id="PF02803">
    <property type="entry name" value="Thiolase_C"/>
    <property type="match status" value="1"/>
</dbReference>
<gene>
    <name evidence="7" type="ordered locus">Pogu_2674</name>
</gene>
<proteinExistence type="inferred from homology"/>
<dbReference type="PANTHER" id="PTHR18919:SF140">
    <property type="entry name" value="ACETYL-COA C-ACETYLTRANSFERASE (ACETOACETYL-COA THIOLASE) (ACAB-5)"/>
    <property type="match status" value="1"/>
</dbReference>
<dbReference type="InterPro" id="IPR020610">
    <property type="entry name" value="Thiolase_AS"/>
</dbReference>
<dbReference type="NCBIfam" id="NF005033">
    <property type="entry name" value="PRK06445.1"/>
    <property type="match status" value="1"/>
</dbReference>
<keyword evidence="8" id="KW-1185">Reference proteome</keyword>
<dbReference type="eggNOG" id="arCOG01282">
    <property type="taxonomic scope" value="Archaea"/>
</dbReference>
<dbReference type="GO" id="GO:0003985">
    <property type="term" value="F:acetyl-CoA C-acetyltransferase activity"/>
    <property type="evidence" value="ECO:0007669"/>
    <property type="project" value="UniProtKB-EC"/>
</dbReference>
<dbReference type="PROSITE" id="PS00099">
    <property type="entry name" value="THIOLASE_3"/>
    <property type="match status" value="1"/>
</dbReference>
<evidence type="ECO:0000313" key="8">
    <source>
        <dbReference type="Proteomes" id="UP000009062"/>
    </source>
</evidence>
<keyword evidence="2 7" id="KW-0808">Transferase</keyword>
<evidence type="ECO:0000256" key="3">
    <source>
        <dbReference type="ARBA" id="ARBA00023229"/>
    </source>
</evidence>
<evidence type="ECO:0000259" key="5">
    <source>
        <dbReference type="Pfam" id="PF00108"/>
    </source>
</evidence>
<dbReference type="GO" id="GO:0008299">
    <property type="term" value="P:isoprenoid biosynthetic process"/>
    <property type="evidence" value="ECO:0007669"/>
    <property type="project" value="UniProtKB-KW"/>
</dbReference>
<dbReference type="PANTHER" id="PTHR18919">
    <property type="entry name" value="ACETYL-COA C-ACYLTRANSFERASE"/>
    <property type="match status" value="1"/>
</dbReference>
<feature type="domain" description="Thiolase C-terminal" evidence="6">
    <location>
        <begin position="279"/>
        <end position="399"/>
    </location>
</feature>